<evidence type="ECO:0000313" key="3">
    <source>
        <dbReference type="Proteomes" id="UP001221898"/>
    </source>
</evidence>
<proteinExistence type="predicted"/>
<accession>A0AAD7WQW1</accession>
<keyword evidence="3" id="KW-1185">Reference proteome</keyword>
<reference evidence="2" key="1">
    <citation type="journal article" date="2023" name="Science">
        <title>Genome structures resolve the early diversification of teleost fishes.</title>
        <authorList>
            <person name="Parey E."/>
            <person name="Louis A."/>
            <person name="Montfort J."/>
            <person name="Bouchez O."/>
            <person name="Roques C."/>
            <person name="Iampietro C."/>
            <person name="Lluch J."/>
            <person name="Castinel A."/>
            <person name="Donnadieu C."/>
            <person name="Desvignes T."/>
            <person name="Floi Bucao C."/>
            <person name="Jouanno E."/>
            <person name="Wen M."/>
            <person name="Mejri S."/>
            <person name="Dirks R."/>
            <person name="Jansen H."/>
            <person name="Henkel C."/>
            <person name="Chen W.J."/>
            <person name="Zahm M."/>
            <person name="Cabau C."/>
            <person name="Klopp C."/>
            <person name="Thompson A.W."/>
            <person name="Robinson-Rechavi M."/>
            <person name="Braasch I."/>
            <person name="Lecointre G."/>
            <person name="Bobe J."/>
            <person name="Postlethwait J.H."/>
            <person name="Berthelot C."/>
            <person name="Roest Crollius H."/>
            <person name="Guiguen Y."/>
        </authorList>
    </citation>
    <scope>NUCLEOTIDE SEQUENCE</scope>
    <source>
        <strain evidence="2">NC1722</strain>
    </source>
</reference>
<gene>
    <name evidence="2" type="ORF">AAFF_G00329650</name>
</gene>
<feature type="region of interest" description="Disordered" evidence="1">
    <location>
        <begin position="49"/>
        <end position="73"/>
    </location>
</feature>
<protein>
    <submittedName>
        <fullName evidence="2">Uncharacterized protein</fullName>
    </submittedName>
</protein>
<dbReference type="EMBL" id="JAINUG010000050">
    <property type="protein sequence ID" value="KAJ8405044.1"/>
    <property type="molecule type" value="Genomic_DNA"/>
</dbReference>
<evidence type="ECO:0000256" key="1">
    <source>
        <dbReference type="SAM" id="MobiDB-lite"/>
    </source>
</evidence>
<evidence type="ECO:0000313" key="2">
    <source>
        <dbReference type="EMBL" id="KAJ8405044.1"/>
    </source>
</evidence>
<dbReference type="AlphaFoldDB" id="A0AAD7WQW1"/>
<dbReference type="Proteomes" id="UP001221898">
    <property type="component" value="Unassembled WGS sequence"/>
</dbReference>
<name>A0AAD7WQW1_9TELE</name>
<organism evidence="2 3">
    <name type="scientific">Aldrovandia affinis</name>
    <dbReference type="NCBI Taxonomy" id="143900"/>
    <lineage>
        <taxon>Eukaryota</taxon>
        <taxon>Metazoa</taxon>
        <taxon>Chordata</taxon>
        <taxon>Craniata</taxon>
        <taxon>Vertebrata</taxon>
        <taxon>Euteleostomi</taxon>
        <taxon>Actinopterygii</taxon>
        <taxon>Neopterygii</taxon>
        <taxon>Teleostei</taxon>
        <taxon>Notacanthiformes</taxon>
        <taxon>Halosauridae</taxon>
        <taxon>Aldrovandia</taxon>
    </lineage>
</organism>
<sequence>MISCELIVLQKIGPLGLLGNLFRVHVPLLDPCPSPLHLLGERVLGRPAGYPETPTPVGASDLRVPSLPEGPGL</sequence>
<comment type="caution">
    <text evidence="2">The sequence shown here is derived from an EMBL/GenBank/DDBJ whole genome shotgun (WGS) entry which is preliminary data.</text>
</comment>